<evidence type="ECO:0000259" key="10">
    <source>
        <dbReference type="PROSITE" id="PS51819"/>
    </source>
</evidence>
<dbReference type="InterPro" id="IPR004360">
    <property type="entry name" value="Glyas_Fos-R_dOase_dom"/>
</dbReference>
<proteinExistence type="inferred from homology"/>
<keyword evidence="4 8" id="KW-0058">Aromatic hydrocarbons catabolism</keyword>
<evidence type="ECO:0000256" key="8">
    <source>
        <dbReference type="RuleBase" id="RU000683"/>
    </source>
</evidence>
<evidence type="ECO:0000256" key="5">
    <source>
        <dbReference type="ARBA" id="ARBA00022964"/>
    </source>
</evidence>
<dbReference type="InterPro" id="IPR029068">
    <property type="entry name" value="Glyas_Bleomycin-R_OHBP_Dase"/>
</dbReference>
<keyword evidence="7 8" id="KW-0408">Iron</keyword>
<dbReference type="Gene3D" id="3.10.180.10">
    <property type="entry name" value="2,3-Dihydroxybiphenyl 1,2-Dioxygenase, domain 1"/>
    <property type="match status" value="2"/>
</dbReference>
<reference evidence="11 12" key="1">
    <citation type="submission" date="2018-12" db="EMBL/GenBank/DDBJ databases">
        <authorList>
            <consortium name="Pathogen Informatics"/>
        </authorList>
    </citation>
    <scope>NUCLEOTIDE SEQUENCE [LARGE SCALE GENOMIC DNA]</scope>
    <source>
        <strain evidence="11 12">NCTC11636</strain>
    </source>
</reference>
<evidence type="ECO:0000256" key="3">
    <source>
        <dbReference type="ARBA" id="ARBA00022723"/>
    </source>
</evidence>
<gene>
    <name evidence="11" type="primary">catE</name>
    <name evidence="11" type="ORF">NCTC11636_02247</name>
</gene>
<keyword evidence="3" id="KW-0479">Metal-binding</keyword>
<evidence type="ECO:0000256" key="9">
    <source>
        <dbReference type="SAM" id="MobiDB-lite"/>
    </source>
</evidence>
<dbReference type="KEGG" id="ahw:NCTC11636_02247"/>
<dbReference type="SUPFAM" id="SSF54593">
    <property type="entry name" value="Glyoxalase/Bleomycin resistance protein/Dihydroxybiphenyl dioxygenase"/>
    <property type="match status" value="2"/>
</dbReference>
<dbReference type="InterPro" id="IPR018146">
    <property type="entry name" value="Glyoxalase_1_CS"/>
</dbReference>
<protein>
    <submittedName>
        <fullName evidence="11">Catechol-2,3-dioxygenase</fullName>
        <ecNumber evidence="11">1.13.11.2</ecNumber>
    </submittedName>
</protein>
<organism evidence="11 12">
    <name type="scientific">Actinomyces howellii</name>
    <dbReference type="NCBI Taxonomy" id="52771"/>
    <lineage>
        <taxon>Bacteria</taxon>
        <taxon>Bacillati</taxon>
        <taxon>Actinomycetota</taxon>
        <taxon>Actinomycetes</taxon>
        <taxon>Actinomycetales</taxon>
        <taxon>Actinomycetaceae</taxon>
        <taxon>Actinomyces</taxon>
    </lineage>
</organism>
<evidence type="ECO:0000256" key="4">
    <source>
        <dbReference type="ARBA" id="ARBA00022797"/>
    </source>
</evidence>
<dbReference type="PROSITE" id="PS00934">
    <property type="entry name" value="GLYOXALASE_I_1"/>
    <property type="match status" value="1"/>
</dbReference>
<comment type="similarity">
    <text evidence="2 8">Belongs to the extradiol ring-cleavage dioxygenase family.</text>
</comment>
<evidence type="ECO:0000256" key="7">
    <source>
        <dbReference type="ARBA" id="ARBA00023004"/>
    </source>
</evidence>
<dbReference type="GO" id="GO:0008198">
    <property type="term" value="F:ferrous iron binding"/>
    <property type="evidence" value="ECO:0007669"/>
    <property type="project" value="InterPro"/>
</dbReference>
<dbReference type="GO" id="GO:0004462">
    <property type="term" value="F:lactoylglutathione lyase activity"/>
    <property type="evidence" value="ECO:0007669"/>
    <property type="project" value="InterPro"/>
</dbReference>
<dbReference type="RefSeq" id="WP_126383177.1">
    <property type="nucleotide sequence ID" value="NZ_LR134350.1"/>
</dbReference>
<dbReference type="EMBL" id="LR134350">
    <property type="protein sequence ID" value="VEG29778.1"/>
    <property type="molecule type" value="Genomic_DNA"/>
</dbReference>
<evidence type="ECO:0000256" key="6">
    <source>
        <dbReference type="ARBA" id="ARBA00023002"/>
    </source>
</evidence>
<dbReference type="OrthoDB" id="9792626at2"/>
<keyword evidence="12" id="KW-1185">Reference proteome</keyword>
<keyword evidence="5 8" id="KW-0223">Dioxygenase</keyword>
<dbReference type="PROSITE" id="PS00082">
    <property type="entry name" value="EXTRADIOL_DIOXYGENAS"/>
    <property type="match status" value="1"/>
</dbReference>
<comment type="cofactor">
    <cofactor evidence="1 8">
        <name>Fe(2+)</name>
        <dbReference type="ChEBI" id="CHEBI:29033"/>
    </cofactor>
</comment>
<dbReference type="InterPro" id="IPR000486">
    <property type="entry name" value="Xdiol_ring_cleave_dOase_1/2"/>
</dbReference>
<evidence type="ECO:0000313" key="11">
    <source>
        <dbReference type="EMBL" id="VEG29778.1"/>
    </source>
</evidence>
<dbReference type="PANTHER" id="PTHR43279">
    <property type="entry name" value="CATECHOL-2,3-DIOXYGENASE"/>
    <property type="match status" value="1"/>
</dbReference>
<dbReference type="PANTHER" id="PTHR43279:SF1">
    <property type="entry name" value="CATECHOL-2,3-DIOXYGENASE"/>
    <property type="match status" value="1"/>
</dbReference>
<feature type="region of interest" description="Disordered" evidence="9">
    <location>
        <begin position="1"/>
        <end position="25"/>
    </location>
</feature>
<dbReference type="Pfam" id="PF00903">
    <property type="entry name" value="Glyoxalase"/>
    <property type="match status" value="1"/>
</dbReference>
<dbReference type="Proteomes" id="UP000266895">
    <property type="component" value="Chromosome"/>
</dbReference>
<dbReference type="InterPro" id="IPR037523">
    <property type="entry name" value="VOC_core"/>
</dbReference>
<dbReference type="GO" id="GO:0018577">
    <property type="term" value="F:catechol 2,3-dioxygenase activity"/>
    <property type="evidence" value="ECO:0007669"/>
    <property type="project" value="UniProtKB-EC"/>
</dbReference>
<feature type="compositionally biased region" description="Low complexity" evidence="9">
    <location>
        <begin position="1"/>
        <end position="19"/>
    </location>
</feature>
<sequence>MSAATHASRTARAADRTAPGAGGADDTRLAAATTMGAVELLVHDRRVMEDFYVRGVGLTPLAVSPGRTVLGLGERTVVVLIDATDLVPAPRGSAGLFHTAIVFDTPAELARSLVRMWVRHADSFEGPGDHLVSQAFYFHDPEGNGVELYWDRPRETWQWVDGRVRMDTLPIDPGEFLARHLGASATQRAVEAAKSSLSRTAAHEVSADEGLGVVGGVGHVHLRVGDVDTARAFYVDALGFEVTAEMPGSALFVSAGRYHHHMAMNVWGSRGAGLRTPALGLGAAEILLPDASELAAARERLRAHGVEVHDDDTADRLLVADPWGNELRLAIG</sequence>
<keyword evidence="6 8" id="KW-0560">Oxidoreductase</keyword>
<evidence type="ECO:0000256" key="1">
    <source>
        <dbReference type="ARBA" id="ARBA00001954"/>
    </source>
</evidence>
<dbReference type="PROSITE" id="PS51819">
    <property type="entry name" value="VOC"/>
    <property type="match status" value="2"/>
</dbReference>
<accession>A0A3S4R4T5</accession>
<dbReference type="EC" id="1.13.11.2" evidence="11"/>
<feature type="domain" description="VOC" evidence="10">
    <location>
        <begin position="34"/>
        <end position="151"/>
    </location>
</feature>
<name>A0A3S4R4T5_9ACTO</name>
<dbReference type="AlphaFoldDB" id="A0A3S4R4T5"/>
<evidence type="ECO:0000313" key="12">
    <source>
        <dbReference type="Proteomes" id="UP000266895"/>
    </source>
</evidence>
<feature type="domain" description="VOC" evidence="10">
    <location>
        <begin position="216"/>
        <end position="332"/>
    </location>
</feature>
<evidence type="ECO:0000256" key="2">
    <source>
        <dbReference type="ARBA" id="ARBA00008784"/>
    </source>
</evidence>